<evidence type="ECO:0000313" key="5">
    <source>
        <dbReference type="Proteomes" id="UP000412028"/>
    </source>
</evidence>
<feature type="region of interest" description="Disordered" evidence="2">
    <location>
        <begin position="1834"/>
        <end position="1861"/>
    </location>
</feature>
<dbReference type="NCBIfam" id="TIGR02543">
    <property type="entry name" value="List_Bact_rpt"/>
    <property type="match status" value="2"/>
</dbReference>
<keyword evidence="3" id="KW-0472">Membrane</keyword>
<dbReference type="InterPro" id="IPR032675">
    <property type="entry name" value="LRR_dom_sf"/>
</dbReference>
<dbReference type="RefSeq" id="WP_150380401.1">
    <property type="nucleotide sequence ID" value="NZ_RZUI01000001.1"/>
</dbReference>
<name>A0A5M9ZWI8_9BIFI</name>
<organism evidence="4 5">
    <name type="scientific">Bifidobacterium tissieri</name>
    <dbReference type="NCBI Taxonomy" id="1630162"/>
    <lineage>
        <taxon>Bacteria</taxon>
        <taxon>Bacillati</taxon>
        <taxon>Actinomycetota</taxon>
        <taxon>Actinomycetes</taxon>
        <taxon>Bifidobacteriales</taxon>
        <taxon>Bifidobacteriaceae</taxon>
        <taxon>Bifidobacterium</taxon>
    </lineage>
</organism>
<protein>
    <submittedName>
        <fullName evidence="4">Uncharacterized protein</fullName>
    </submittedName>
</protein>
<dbReference type="Gene3D" id="3.80.10.10">
    <property type="entry name" value="Ribonuclease Inhibitor"/>
    <property type="match status" value="1"/>
</dbReference>
<dbReference type="InterPro" id="IPR042229">
    <property type="entry name" value="Listeria/Bacterioides_rpt_sf"/>
</dbReference>
<dbReference type="Gene3D" id="2.60.40.4270">
    <property type="entry name" value="Listeria-Bacteroides repeat domain"/>
    <property type="match status" value="4"/>
</dbReference>
<feature type="compositionally biased region" description="Basic and acidic residues" evidence="2">
    <location>
        <begin position="719"/>
        <end position="729"/>
    </location>
</feature>
<comment type="subcellular location">
    <subcellularLocation>
        <location evidence="1">Cell envelope</location>
    </subcellularLocation>
</comment>
<dbReference type="OrthoDB" id="9763188at2"/>
<evidence type="ECO:0000256" key="3">
    <source>
        <dbReference type="SAM" id="Phobius"/>
    </source>
</evidence>
<feature type="transmembrane region" description="Helical" evidence="3">
    <location>
        <begin position="1906"/>
        <end position="1929"/>
    </location>
</feature>
<dbReference type="InterPro" id="IPR013378">
    <property type="entry name" value="InlB-like_B-rpt"/>
</dbReference>
<reference evidence="4 5" key="1">
    <citation type="journal article" date="2019" name="Syst. Appl. Microbiol.">
        <title>Characterization of Bifidobacterium species in feaces of the Egyptian fruit bat: Description of B. vespertilionis sp. nov. and B. rousetti sp. nov.</title>
        <authorList>
            <person name="Modesto M."/>
            <person name="Satti M."/>
            <person name="Watanabe K."/>
            <person name="Puglisi E."/>
            <person name="Morelli L."/>
            <person name="Huang C.-H."/>
            <person name="Liou J.-S."/>
            <person name="Miyashita M."/>
            <person name="Tamura T."/>
            <person name="Saito S."/>
            <person name="Mori K."/>
            <person name="Huang L."/>
            <person name="Sciavilla P."/>
            <person name="Sandri C."/>
            <person name="Spiezio C."/>
            <person name="Vitali F."/>
            <person name="Cavalieri D."/>
            <person name="Perpetuini G."/>
            <person name="Tofalo R."/>
            <person name="Bonetti A."/>
            <person name="Arita M."/>
            <person name="Mattarelli P."/>
        </authorList>
    </citation>
    <scope>NUCLEOTIDE SEQUENCE [LARGE SCALE GENOMIC DNA]</scope>
    <source>
        <strain evidence="4 5">RST7</strain>
    </source>
</reference>
<accession>A0A5M9ZWI8</accession>
<gene>
    <name evidence="4" type="ORF">EMO89_00195</name>
</gene>
<dbReference type="GO" id="GO:0030313">
    <property type="term" value="C:cell envelope"/>
    <property type="evidence" value="ECO:0007669"/>
    <property type="project" value="UniProtKB-SubCell"/>
</dbReference>
<keyword evidence="3" id="KW-1133">Transmembrane helix</keyword>
<sequence>MWSRLTMGRRRFVGWWLILLLVAAVAGGGAMMTALLRSASADGVTADDCYVVTADGTLTDVKRWLTDDSGKDYQCADHWLNSPDVFKVPRTVKGIAIRKVSIATPGNWAYAGAKSVDTSEVGDQLVSFHYGSQREPGIGVSLATTDTKFDFSKNPNLEELRVHFGNRYAKNTMATIDLSHNPKLKYLDLSEAIQDDYSNKEMVFKLSDLSANPLLETLDVTGVDNLHTVGGPGSDIVISALKNLKTLYVGSNSGLTTLDVSNNPALQWLGASNGGHYKWDDEDYSGENASGDISMDGSGNSISKLASLDVTHNPELVHLNINGNSDLHSIDLTKNPKLEFFDASMNLATGCAGLNTKLDTSQNPELRTLGLHQTCLGTDTSTKPWTNLWDTSKNTKLERLAVGRTGTRIFDLSKNPALTRVDIERNWNGSNNVAQYDFTNNPNLEVLLANDSGPWPDNYIDVTTLPKLKYLDVSNDGLTKIDFSQNPLLKGAYPQQGNAAAHAFISGNVLRDFVVGGEGSKTWQYRGGVQIQYPSKTIDPGLKDVDENGFYTLKLEDLITYRNHDGSGTNASILGDENTQWMLGNYSCTSNNGGSWMCDDWTGSRPGISTDDASTITFDPKTATFKVPAGSTGFKFIPMNLDPAGASGWPKPSTTPAECNDSSTATKPHSILCNVNQITYTVTIANPLVRVRFVDDDGTNFEGKNGNPTIKDQVLDPQDADHDTAKRPATDPVNPNNGRTGKVFDGWWTAASGGKKYDFTTPVKQNLTLYAHWVDAINDAPSDCAPVIIDGAANSPLGDGTGSVVASKNRVWLVNGDGTLAHEVTGFKGTVENVIGHDPLNSGGVLVITDKGVWSASGLYGAEKQYEKTSAEVTVDGKSITGVKGVAGDNPLDYGVLLYTDANKAYVLKSADGGMTIGDPIEVTGYTGTITNVTGGNDMHNVSDDYEHYAHGYMLTTTTGIWLVDANGKETKVTGTTGSITGAGDFPLTSDAISIAYGPDGVWLIDAKGNATKTNVPGNGDYKVTGSGYVNAHNYGFLVYDDTDAYIIDPEANTTAKVQKLQGELTGATGTSPLAASLIYGKDGAWIIDGNDNTAYRVNGTKGPITSAEGSLPGEEGTSPAGVKYGGSIITGPAGSWVVDGSWNVTAPNNGQARPITTTEGRLTVARGISAPRAEGRGGLVYSTRGAWLVKPDATTIRIQFPSECATVKYRWHEDSTDKDLKTYNTKDKVTSEIPDELVKKGATATQPNPDPNVPTGYEDKLDKFLYWSLDKDGKDPKTGKESKYDFTTPVTGDTTLYAQYSEGTYRVRFFDDDGNKFDGTNGKENIPDQVVPWNTPATRPDPDPKRDGTYEFLGWYTCRSGCSKWDFNKKITDDTDLYAHWQTVIPDEPKDCSPIVTSAYGDSPLGDGGSIIATMNRVWLAHKDGSVDEVTGITGTVRQVIGSEPLKDSGSVIVTDEGVWTVTKDAKATRIKANGTDIQNATRVSGERPLTDGVLVATKSDAYLIKGGKATKVSGPTGDITNVNGTDYSDNLYSLLTNSYPADITTSGWVVSTTKGAWLVAGDGTVTQAKGTTGAIRGSGPYPLSKAGISLVYGDDGVWTMDATGATTKVNGMDGGDYLTAGAGYIDDDHNYGIALAKDKTLWYVNTKNGATSNVSSDGFPYWSTITGLYGVYPRYDMGVNTVDGGYFVSGLPYNDTNLMGSVRSISSLSGELTSGEGDMPWDNGTTSDGKTIAGAIVTGKSGAWVLRSDTRGTAITGTSGRLTVAGGVSSPNASDRGGLVYSKQGAWLVNPDGSTVKVNLPDECLVLHTVKHRQVNDDDENKTEHEVTNANGTIPDQSVIDGHRATQPDPDPTAEENNKAGYTFDGWYTDTTYTTKYDYTKPVTKDVTIYAHWVKAPTTTPIRLLAQTGGIILLLLAGAAVTTTMLYRAANKLSKPATTTSGK</sequence>
<evidence type="ECO:0000313" key="4">
    <source>
        <dbReference type="EMBL" id="KAA8831984.1"/>
    </source>
</evidence>
<dbReference type="Proteomes" id="UP000412028">
    <property type="component" value="Unassembled WGS sequence"/>
</dbReference>
<feature type="region of interest" description="Disordered" evidence="2">
    <location>
        <begin position="700"/>
        <end position="740"/>
    </location>
</feature>
<proteinExistence type="predicted"/>
<comment type="caution">
    <text evidence="4">The sequence shown here is derived from an EMBL/GenBank/DDBJ whole genome shotgun (WGS) entry which is preliminary data.</text>
</comment>
<dbReference type="Pfam" id="PF09479">
    <property type="entry name" value="Flg_new"/>
    <property type="match status" value="4"/>
</dbReference>
<dbReference type="EMBL" id="RZUI01000001">
    <property type="protein sequence ID" value="KAA8831984.1"/>
    <property type="molecule type" value="Genomic_DNA"/>
</dbReference>
<keyword evidence="3" id="KW-0812">Transmembrane</keyword>
<evidence type="ECO:0000256" key="2">
    <source>
        <dbReference type="SAM" id="MobiDB-lite"/>
    </source>
</evidence>
<evidence type="ECO:0000256" key="1">
    <source>
        <dbReference type="ARBA" id="ARBA00004196"/>
    </source>
</evidence>
<dbReference type="SUPFAM" id="SSF52047">
    <property type="entry name" value="RNI-like"/>
    <property type="match status" value="1"/>
</dbReference>